<feature type="domain" description="AsmA" evidence="1">
    <location>
        <begin position="4"/>
        <end position="126"/>
    </location>
</feature>
<dbReference type="HOGENOM" id="CLU_263898_0_0_7"/>
<gene>
    <name evidence="2" type="ORF">Desaf_0498</name>
</gene>
<evidence type="ECO:0000259" key="1">
    <source>
        <dbReference type="Pfam" id="PF05170"/>
    </source>
</evidence>
<name>F3YUH0_DESAF</name>
<reference evidence="2 3" key="1">
    <citation type="journal article" date="2011" name="J. Bacteriol.">
        <title>Genome sequence of the mercury-methylating and pleomorphic Desulfovibrio africanus Strain Walvis Bay.</title>
        <authorList>
            <person name="Brown S.D."/>
            <person name="Wall J.D."/>
            <person name="Kucken A.M."/>
            <person name="Gilmour C.C."/>
            <person name="Podar M."/>
            <person name="Brandt C.C."/>
            <person name="Teshima H."/>
            <person name="Detter J.C."/>
            <person name="Han C.S."/>
            <person name="Land M.L."/>
            <person name="Lucas S."/>
            <person name="Han J."/>
            <person name="Pennacchio L."/>
            <person name="Nolan M."/>
            <person name="Pitluck S."/>
            <person name="Woyke T."/>
            <person name="Goodwin L."/>
            <person name="Palumbo A.V."/>
            <person name="Elias D.A."/>
        </authorList>
    </citation>
    <scope>NUCLEOTIDE SEQUENCE [LARGE SCALE GENOMIC DNA]</scope>
    <source>
        <strain evidence="2 3">Walvis Bay</strain>
    </source>
</reference>
<protein>
    <submittedName>
        <fullName evidence="2">AsmA family protein</fullName>
    </submittedName>
</protein>
<dbReference type="Proteomes" id="UP000007844">
    <property type="component" value="Chromosome"/>
</dbReference>
<dbReference type="STRING" id="690850.Desaf_0498"/>
<evidence type="ECO:0000313" key="2">
    <source>
        <dbReference type="EMBL" id="EGJ48852.1"/>
    </source>
</evidence>
<dbReference type="EMBL" id="CP003221">
    <property type="protein sequence ID" value="EGJ48852.1"/>
    <property type="molecule type" value="Genomic_DNA"/>
</dbReference>
<dbReference type="GO" id="GO:0090313">
    <property type="term" value="P:regulation of protein targeting to membrane"/>
    <property type="evidence" value="ECO:0007669"/>
    <property type="project" value="TreeGrafter"/>
</dbReference>
<feature type="domain" description="AsmA" evidence="1">
    <location>
        <begin position="1001"/>
        <end position="1177"/>
    </location>
</feature>
<keyword evidence="3" id="KW-1185">Reference proteome</keyword>
<dbReference type="AlphaFoldDB" id="F3YUH0"/>
<dbReference type="KEGG" id="daf:Desaf_0498"/>
<accession>F3YUH0</accession>
<dbReference type="InterPro" id="IPR052894">
    <property type="entry name" value="AsmA-related"/>
</dbReference>
<dbReference type="RefSeq" id="WP_014258698.1">
    <property type="nucleotide sequence ID" value="NC_016629.1"/>
</dbReference>
<sequence>MKPRSILLILLAVMLLTLAILPPLLPHFVDTRQVKARLESVMADALGMPVAIRGELGLRLLPTPELRLGGLELGHGADGPLVSCREVRLSLSLSRLLRREVLLRNVVLDDIVLRLSRGTDGRLNLQLPQILAVRIEGAPGGERFTFQGVNNLSITGSLLLVDASTGMRLELERLHARYRKGREQLFLSGALRMAWPEQYRFPRLEASVNAVGGLKLEDRVLRVQGFDVQAGLVLQARDGTARTGTLSTRLDLDTAAGTFRTRELEAALGELRLTGSARGKDILSEPVLSASLQAEAGDAAALAMALGLPTPTVAYGRQTPVQAGLELEARSDGLDVRKLRLSLGESEIAGQVSLLGWAAPAWKIELNAARLNLDELRPAVWPEAEEGASLEAVLGKLRALRLDLDLRADELVAYGLLASRFRVALQAKDGVVQGRVAQVAFPGGRYRSSLRAEIGPRAFFVVLDGRLSADGQDGPGGEDGPLVLRETLRFVGAPEEYTGSLNIPSCDLRELFRVLGVEPPANLARSALRQAALNVTFAGGADGLRMPAVSLELDGMRLNGSGSIDKFSHPRITLNARTKRLNLGPYLPALAAQGEDASASEGRDLGRLPTLHPACPPISVRLLADEALLPGMRLGALRLALRTDGKSLRLDAESSEIMEGRATARLDLDGQDPDDRKARLTLTAKGVDARQTLQLFGQGGLLSGRLDGRLNAEADAGSLDALLRSLRLNLEAEAHTGRLNADRPFSRIGGKLILTGDGDGGKESSQSAKAQAAPYAYRCALTLSAKSPDPALTLDLGLAGGVLVDPDTRALTVASAGLRLSAKGSALHDERNNLSLRGNLSLDTAKGVVELADLVLSGPGLSGQGMLRAEDLGGNPSCSGSLRLAPFNPRESLQRAGIALWATRDPTALSSASATTAFRLRNRRLDIHKLELELDGFRLAGNAHIPDMDKPQLLFDLAGTSFNLDRYRLPPKTDRHGPAGKDEAVRLPLEAMSKLAFKGRLRLERLELYRLLFEHGEALLEAADGVYVAKPVTAEFYKGPARGEFKAVVTPAEFSFETQASARNVSFGVFLDAMAGGQYVRGPTDVYLTLRAHGATNQELVETLNGSGRLEVTDGSISFSPDDDPPDGEVLDLPALSADGGKLWEIPEDVRRRGRTRFSTATANVAIVNGVARNTDLLVSSPFIGGTGSGFVDMNKEIVDYTIIFEMLNAARVPLYFEGDFDHLDVGVRTLGVIGNTATGIVRMPFDILFGILPGIERLIPTSEPKERRVQ</sequence>
<dbReference type="Pfam" id="PF05170">
    <property type="entry name" value="AsmA"/>
    <property type="match status" value="2"/>
</dbReference>
<proteinExistence type="predicted"/>
<dbReference type="PANTHER" id="PTHR30441:SF8">
    <property type="entry name" value="DUF748 DOMAIN-CONTAINING PROTEIN"/>
    <property type="match status" value="1"/>
</dbReference>
<dbReference type="eggNOG" id="COG2982">
    <property type="taxonomic scope" value="Bacteria"/>
</dbReference>
<dbReference type="PANTHER" id="PTHR30441">
    <property type="entry name" value="DUF748 DOMAIN-CONTAINING PROTEIN"/>
    <property type="match status" value="1"/>
</dbReference>
<dbReference type="InterPro" id="IPR007844">
    <property type="entry name" value="AsmA"/>
</dbReference>
<dbReference type="GO" id="GO:0005886">
    <property type="term" value="C:plasma membrane"/>
    <property type="evidence" value="ECO:0007669"/>
    <property type="project" value="TreeGrafter"/>
</dbReference>
<evidence type="ECO:0000313" key="3">
    <source>
        <dbReference type="Proteomes" id="UP000007844"/>
    </source>
</evidence>
<organism evidence="2 3">
    <name type="scientific">Desulfocurvibacter africanus subsp. africanus str. Walvis Bay</name>
    <dbReference type="NCBI Taxonomy" id="690850"/>
    <lineage>
        <taxon>Bacteria</taxon>
        <taxon>Pseudomonadati</taxon>
        <taxon>Thermodesulfobacteriota</taxon>
        <taxon>Desulfovibrionia</taxon>
        <taxon>Desulfovibrionales</taxon>
        <taxon>Desulfovibrionaceae</taxon>
        <taxon>Desulfocurvibacter</taxon>
    </lineage>
</organism>